<dbReference type="PROSITE" id="PS50005">
    <property type="entry name" value="TPR"/>
    <property type="match status" value="1"/>
</dbReference>
<evidence type="ECO:0000313" key="6">
    <source>
        <dbReference type="Proteomes" id="UP000314011"/>
    </source>
</evidence>
<dbReference type="PANTHER" id="PTHR44858">
    <property type="entry name" value="TETRATRICOPEPTIDE REPEAT PROTEIN 6"/>
    <property type="match status" value="1"/>
</dbReference>
<feature type="signal peptide" evidence="4">
    <location>
        <begin position="1"/>
        <end position="16"/>
    </location>
</feature>
<dbReference type="PANTHER" id="PTHR44858:SF1">
    <property type="entry name" value="UDP-N-ACETYLGLUCOSAMINE--PEPTIDE N-ACETYLGLUCOSAMINYLTRANSFERASE SPINDLY-RELATED"/>
    <property type="match status" value="1"/>
</dbReference>
<feature type="chain" id="PRO_5022870730" evidence="4">
    <location>
        <begin position="17"/>
        <end position="181"/>
    </location>
</feature>
<keyword evidence="2 3" id="KW-0802">TPR repeat</keyword>
<dbReference type="Pfam" id="PF14559">
    <property type="entry name" value="TPR_19"/>
    <property type="match status" value="1"/>
</dbReference>
<evidence type="ECO:0000256" key="2">
    <source>
        <dbReference type="ARBA" id="ARBA00022803"/>
    </source>
</evidence>
<dbReference type="AlphaFoldDB" id="A0A5C5GGA9"/>
<evidence type="ECO:0000256" key="3">
    <source>
        <dbReference type="PROSITE-ProRule" id="PRU00339"/>
    </source>
</evidence>
<dbReference type="SMART" id="SM00028">
    <property type="entry name" value="TPR"/>
    <property type="match status" value="3"/>
</dbReference>
<proteinExistence type="predicted"/>
<keyword evidence="6" id="KW-1185">Reference proteome</keyword>
<comment type="caution">
    <text evidence="5">The sequence shown here is derived from an EMBL/GenBank/DDBJ whole genome shotgun (WGS) entry which is preliminary data.</text>
</comment>
<dbReference type="OrthoDB" id="9815010at2"/>
<organism evidence="5 6">
    <name type="scientific">Pelagovum pacificum</name>
    <dbReference type="NCBI Taxonomy" id="2588711"/>
    <lineage>
        <taxon>Bacteria</taxon>
        <taxon>Pseudomonadati</taxon>
        <taxon>Pseudomonadota</taxon>
        <taxon>Alphaproteobacteria</taxon>
        <taxon>Rhodobacterales</taxon>
        <taxon>Paracoccaceae</taxon>
        <taxon>Pelagovum</taxon>
    </lineage>
</organism>
<dbReference type="EMBL" id="VFFF01000001">
    <property type="protein sequence ID" value="TNY33244.1"/>
    <property type="molecule type" value="Genomic_DNA"/>
</dbReference>
<evidence type="ECO:0000313" key="5">
    <source>
        <dbReference type="EMBL" id="TNY33244.1"/>
    </source>
</evidence>
<name>A0A5C5GGA9_9RHOB</name>
<dbReference type="InterPro" id="IPR050498">
    <property type="entry name" value="Ycf3"/>
</dbReference>
<feature type="repeat" description="TPR" evidence="3">
    <location>
        <begin position="100"/>
        <end position="133"/>
    </location>
</feature>
<evidence type="ECO:0000256" key="1">
    <source>
        <dbReference type="ARBA" id="ARBA00022737"/>
    </source>
</evidence>
<dbReference type="RefSeq" id="WP_140193931.1">
    <property type="nucleotide sequence ID" value="NZ_VFFF01000001.1"/>
</dbReference>
<dbReference type="InterPro" id="IPR011990">
    <property type="entry name" value="TPR-like_helical_dom_sf"/>
</dbReference>
<sequence>MKLVLPLLLVAQTALAQEDTCPQAPDHSAETDRIIAELRVAPDEATARRISQGLWSAWLEAPDARAQALLDRGMALREQFAFLESRDVLDELVEYCPDYAEGYNQRAFASFLRRDFDSALPDLERALELNPKHVAALSGKALTLMGLGRDEEAQRALRSALDLNPWLSERALLDEPEGEDI</sequence>
<keyword evidence="4" id="KW-0732">Signal</keyword>
<dbReference type="Proteomes" id="UP000314011">
    <property type="component" value="Unassembled WGS sequence"/>
</dbReference>
<dbReference type="SUPFAM" id="SSF48452">
    <property type="entry name" value="TPR-like"/>
    <property type="match status" value="1"/>
</dbReference>
<evidence type="ECO:0000256" key="4">
    <source>
        <dbReference type="SAM" id="SignalP"/>
    </source>
</evidence>
<accession>A0A5C5GGA9</accession>
<gene>
    <name evidence="5" type="ORF">FHY64_08210</name>
</gene>
<dbReference type="Gene3D" id="1.25.40.10">
    <property type="entry name" value="Tetratricopeptide repeat domain"/>
    <property type="match status" value="1"/>
</dbReference>
<protein>
    <submittedName>
        <fullName evidence="5">Tetratricopeptide repeat protein</fullName>
    </submittedName>
</protein>
<dbReference type="InterPro" id="IPR019734">
    <property type="entry name" value="TPR_rpt"/>
</dbReference>
<keyword evidence="1" id="KW-0677">Repeat</keyword>
<reference evidence="5 6" key="1">
    <citation type="submission" date="2019-06" db="EMBL/GenBank/DDBJ databases">
        <title>Genome of new Rhodobacteraceae sp. SM1903.</title>
        <authorList>
            <person name="Ren X."/>
        </authorList>
    </citation>
    <scope>NUCLEOTIDE SEQUENCE [LARGE SCALE GENOMIC DNA]</scope>
    <source>
        <strain evidence="5 6">SM1903</strain>
    </source>
</reference>